<reference evidence="3" key="1">
    <citation type="submission" date="2022-03" db="EMBL/GenBank/DDBJ databases">
        <authorList>
            <person name="Sayadi A."/>
        </authorList>
    </citation>
    <scope>NUCLEOTIDE SEQUENCE</scope>
</reference>
<dbReference type="InterPro" id="IPR039879">
    <property type="entry name" value="EFC10"/>
</dbReference>
<proteinExistence type="predicted"/>
<evidence type="ECO:0000259" key="2">
    <source>
        <dbReference type="Pfam" id="PF24548"/>
    </source>
</evidence>
<protein>
    <recommendedName>
        <fullName evidence="2">EFCAB10 C-terminal EF-hand domain-containing protein</fullName>
    </recommendedName>
</protein>
<dbReference type="Pfam" id="PF24548">
    <property type="entry name" value="EF_EFCAB10_C"/>
    <property type="match status" value="1"/>
</dbReference>
<dbReference type="PANTHER" id="PTHR21847:SF1">
    <property type="entry name" value="EF-HAND CALCIUM-BINDING DOMAIN-CONTAINING PROTEIN 10"/>
    <property type="match status" value="1"/>
</dbReference>
<accession>A0A9P0JL22</accession>
<evidence type="ECO:0000313" key="4">
    <source>
        <dbReference type="Proteomes" id="UP001152888"/>
    </source>
</evidence>
<sequence>MSVSTQDKFPSRGGSKSSKASSVSNRKRAMDYMLARTEFGEYEELPAEAELWDAECSMLDKTYPKPTLLDYQTQKLDQTKLFDKVITQDKSGSILDVEPSCSLLVTGFGMRNLESLQECLEREENKRLQIMYKQQQEQTARGTVSQLTVSSSASSSSRARTIETETELSAVKSDLSGQKMQLEYLMGLQVRGEEYLGMEVGKPEESEAEEEEKDEFIYSTSVSMKSAQKYLRVHRIFDFFQFIIAHLVQAAPDDPITFILELLNKCLIYRSGRGKPPLLYQRNHIGELFNLMDRMKAGAIEVLQYHRGMTTLGICEYEKSPQLNQEGMVDREIFIYEVYEAELDLFNDLIKKKCIGKKPKKNVENIAYTADLCKDIDGPYFIPSDLLKVGKPQDTASEGQG</sequence>
<feature type="compositionally biased region" description="Low complexity" evidence="1">
    <location>
        <begin position="11"/>
        <end position="24"/>
    </location>
</feature>
<gene>
    <name evidence="3" type="ORF">ACAOBT_LOCUS482</name>
</gene>
<keyword evidence="4" id="KW-1185">Reference proteome</keyword>
<name>A0A9P0JL22_ACAOB</name>
<dbReference type="SUPFAM" id="SSF47391">
    <property type="entry name" value="Dimerization-anchoring domain of cAMP-dependent PK regulatory subunit"/>
    <property type="match status" value="1"/>
</dbReference>
<evidence type="ECO:0000256" key="1">
    <source>
        <dbReference type="SAM" id="MobiDB-lite"/>
    </source>
</evidence>
<dbReference type="Proteomes" id="UP001152888">
    <property type="component" value="Unassembled WGS sequence"/>
</dbReference>
<comment type="caution">
    <text evidence="3">The sequence shown here is derived from an EMBL/GenBank/DDBJ whole genome shotgun (WGS) entry which is preliminary data.</text>
</comment>
<dbReference type="OrthoDB" id="10260455at2759"/>
<dbReference type="PANTHER" id="PTHR21847">
    <property type="entry name" value="EF-HAND CALCIUM-BINDING DOMAIN-CONTAINING PROTEIN 10"/>
    <property type="match status" value="1"/>
</dbReference>
<organism evidence="3 4">
    <name type="scientific">Acanthoscelides obtectus</name>
    <name type="common">Bean weevil</name>
    <name type="synonym">Bruchus obtectus</name>
    <dbReference type="NCBI Taxonomy" id="200917"/>
    <lineage>
        <taxon>Eukaryota</taxon>
        <taxon>Metazoa</taxon>
        <taxon>Ecdysozoa</taxon>
        <taxon>Arthropoda</taxon>
        <taxon>Hexapoda</taxon>
        <taxon>Insecta</taxon>
        <taxon>Pterygota</taxon>
        <taxon>Neoptera</taxon>
        <taxon>Endopterygota</taxon>
        <taxon>Coleoptera</taxon>
        <taxon>Polyphaga</taxon>
        <taxon>Cucujiformia</taxon>
        <taxon>Chrysomeloidea</taxon>
        <taxon>Chrysomelidae</taxon>
        <taxon>Bruchinae</taxon>
        <taxon>Bruchini</taxon>
        <taxon>Acanthoscelides</taxon>
    </lineage>
</organism>
<dbReference type="InterPro" id="IPR056587">
    <property type="entry name" value="EF_EFCAB10_C"/>
</dbReference>
<feature type="region of interest" description="Disordered" evidence="1">
    <location>
        <begin position="1"/>
        <end position="26"/>
    </location>
</feature>
<dbReference type="AlphaFoldDB" id="A0A9P0JL22"/>
<evidence type="ECO:0000313" key="3">
    <source>
        <dbReference type="EMBL" id="CAH1954313.1"/>
    </source>
</evidence>
<dbReference type="EMBL" id="CAKOFQ010006653">
    <property type="protein sequence ID" value="CAH1954313.1"/>
    <property type="molecule type" value="Genomic_DNA"/>
</dbReference>
<dbReference type="CDD" id="cd22981">
    <property type="entry name" value="DD_TbAK-like"/>
    <property type="match status" value="1"/>
</dbReference>
<feature type="domain" description="EFCAB10 C-terminal EF-hand" evidence="2">
    <location>
        <begin position="286"/>
        <end position="339"/>
    </location>
</feature>